<evidence type="ECO:0000313" key="2">
    <source>
        <dbReference type="Proteomes" id="UP000219612"/>
    </source>
</evidence>
<evidence type="ECO:0000313" key="1">
    <source>
        <dbReference type="EMBL" id="SNY74836.1"/>
    </source>
</evidence>
<name>A0A285KTX0_9ACTN</name>
<reference evidence="1 2" key="1">
    <citation type="submission" date="2017-09" db="EMBL/GenBank/DDBJ databases">
        <authorList>
            <person name="Ehlers B."/>
            <person name="Leendertz F.H."/>
        </authorList>
    </citation>
    <scope>NUCLEOTIDE SEQUENCE [LARGE SCALE GENOMIC DNA]</scope>
    <source>
        <strain evidence="1 2">CGMCC 4.6857</strain>
    </source>
</reference>
<protein>
    <submittedName>
        <fullName evidence="1">Uncharacterized protein</fullName>
    </submittedName>
</protein>
<dbReference type="OrthoDB" id="4227720at2"/>
<proteinExistence type="predicted"/>
<sequence length="108" mass="11688">MPDDHEQYARYRQDRSVLAEIGTHLNPQVGRITVRLPRALAEAAVAAWNRDELAPIGEESPAQYEAREAAADLALIGLALSDRGVPDGDEVSVDLDVTQVAAALRAAW</sequence>
<keyword evidence="2" id="KW-1185">Reference proteome</keyword>
<accession>A0A285KTX0</accession>
<organism evidence="1 2">
    <name type="scientific">Paractinoplanes atraurantiacus</name>
    <dbReference type="NCBI Taxonomy" id="1036182"/>
    <lineage>
        <taxon>Bacteria</taxon>
        <taxon>Bacillati</taxon>
        <taxon>Actinomycetota</taxon>
        <taxon>Actinomycetes</taxon>
        <taxon>Micromonosporales</taxon>
        <taxon>Micromonosporaceae</taxon>
        <taxon>Paractinoplanes</taxon>
    </lineage>
</organism>
<dbReference type="RefSeq" id="WP_097329219.1">
    <property type="nucleotide sequence ID" value="NZ_OBDY01000053.1"/>
</dbReference>
<dbReference type="Proteomes" id="UP000219612">
    <property type="component" value="Unassembled WGS sequence"/>
</dbReference>
<gene>
    <name evidence="1" type="ORF">SAMN05421748_15333</name>
</gene>
<dbReference type="AlphaFoldDB" id="A0A285KTX0"/>
<dbReference type="EMBL" id="OBDY01000053">
    <property type="protein sequence ID" value="SNY74836.1"/>
    <property type="molecule type" value="Genomic_DNA"/>
</dbReference>